<name>A0ABS2FE83_9CLOT</name>
<gene>
    <name evidence="4" type="ORF">H6A19_04590</name>
</gene>
<dbReference type="RefSeq" id="WP_148321589.1">
    <property type="nucleotide sequence ID" value="NZ_JACJLL010000018.1"/>
</dbReference>
<evidence type="ECO:0000256" key="1">
    <source>
        <dbReference type="ARBA" id="ARBA00022679"/>
    </source>
</evidence>
<dbReference type="InterPro" id="IPR050680">
    <property type="entry name" value="YpeA/RimI_acetyltransf"/>
</dbReference>
<dbReference type="InterPro" id="IPR016181">
    <property type="entry name" value="Acyl_CoA_acyltransferase"/>
</dbReference>
<evidence type="ECO:0000313" key="5">
    <source>
        <dbReference type="Proteomes" id="UP000767334"/>
    </source>
</evidence>
<organism evidence="4 5">
    <name type="scientific">Clostridium saudiense</name>
    <dbReference type="NCBI Taxonomy" id="1414720"/>
    <lineage>
        <taxon>Bacteria</taxon>
        <taxon>Bacillati</taxon>
        <taxon>Bacillota</taxon>
        <taxon>Clostridia</taxon>
        <taxon>Eubacteriales</taxon>
        <taxon>Clostridiaceae</taxon>
        <taxon>Clostridium</taxon>
    </lineage>
</organism>
<keyword evidence="1" id="KW-0808">Transferase</keyword>
<protein>
    <submittedName>
        <fullName evidence="4">GNAT family N-acetyltransferase</fullName>
    </submittedName>
</protein>
<dbReference type="CDD" id="cd04301">
    <property type="entry name" value="NAT_SF"/>
    <property type="match status" value="1"/>
</dbReference>
<dbReference type="Pfam" id="PF13527">
    <property type="entry name" value="Acetyltransf_9"/>
    <property type="match status" value="1"/>
</dbReference>
<dbReference type="SUPFAM" id="SSF55729">
    <property type="entry name" value="Acyl-CoA N-acyltransferases (Nat)"/>
    <property type="match status" value="1"/>
</dbReference>
<dbReference type="Gene3D" id="3.40.630.30">
    <property type="match status" value="1"/>
</dbReference>
<keyword evidence="5" id="KW-1185">Reference proteome</keyword>
<evidence type="ECO:0000259" key="3">
    <source>
        <dbReference type="PROSITE" id="PS51186"/>
    </source>
</evidence>
<sequence>MSKKVLINGYEYTYIKGYRDNENLRDGLNKLTEETYGFNFRKWYEAGYWGEGYIPYSLLDDDKLVANVSVNIMKINILGEEKNYIQIGTVMTDEKYRNQGLSRFLMEKVLSEWENKCDCIYLFANDTVLDFYPKFGFERAYEYQYSIKKNKERSNKKVRKININDNEDKVLLENIINNSIQISKLHVKDNKNLIMFYCLDFLKNNIYYIEKYNTIAICEYDGEELFIQDVFMDKEIDLNIVIDLLMNEDTKIIRLGFTPINIEGYNKELLNDDNDALYIRSRNESIFNNKNLMFPILSHA</sequence>
<feature type="domain" description="N-acetyltransferase" evidence="3">
    <location>
        <begin position="15"/>
        <end position="152"/>
    </location>
</feature>
<dbReference type="PANTHER" id="PTHR43420">
    <property type="entry name" value="ACETYLTRANSFERASE"/>
    <property type="match status" value="1"/>
</dbReference>
<evidence type="ECO:0000313" key="4">
    <source>
        <dbReference type="EMBL" id="MBM6818626.1"/>
    </source>
</evidence>
<dbReference type="PROSITE" id="PS51186">
    <property type="entry name" value="GNAT"/>
    <property type="match status" value="1"/>
</dbReference>
<dbReference type="Proteomes" id="UP000767334">
    <property type="component" value="Unassembled WGS sequence"/>
</dbReference>
<comment type="caution">
    <text evidence="4">The sequence shown here is derived from an EMBL/GenBank/DDBJ whole genome shotgun (WGS) entry which is preliminary data.</text>
</comment>
<reference evidence="4 5" key="1">
    <citation type="journal article" date="2021" name="Sci. Rep.">
        <title>The distribution of antibiotic resistance genes in chicken gut microbiota commensals.</title>
        <authorList>
            <person name="Juricova H."/>
            <person name="Matiasovicova J."/>
            <person name="Kubasova T."/>
            <person name="Cejkova D."/>
            <person name="Rychlik I."/>
        </authorList>
    </citation>
    <scope>NUCLEOTIDE SEQUENCE [LARGE SCALE GENOMIC DNA]</scope>
    <source>
        <strain evidence="4 5">An435</strain>
    </source>
</reference>
<keyword evidence="2" id="KW-0012">Acyltransferase</keyword>
<dbReference type="EMBL" id="JACJLL010000018">
    <property type="protein sequence ID" value="MBM6818626.1"/>
    <property type="molecule type" value="Genomic_DNA"/>
</dbReference>
<proteinExistence type="predicted"/>
<dbReference type="InterPro" id="IPR000182">
    <property type="entry name" value="GNAT_dom"/>
</dbReference>
<accession>A0ABS2FE83</accession>
<dbReference type="PANTHER" id="PTHR43420:SF31">
    <property type="entry name" value="ACETYLTRANSFERASE"/>
    <property type="match status" value="1"/>
</dbReference>
<evidence type="ECO:0000256" key="2">
    <source>
        <dbReference type="ARBA" id="ARBA00023315"/>
    </source>
</evidence>